<dbReference type="EMBL" id="JAZGSY010000433">
    <property type="protein sequence ID" value="KAL1836294.1"/>
    <property type="molecule type" value="Genomic_DNA"/>
</dbReference>
<feature type="region of interest" description="Disordered" evidence="12">
    <location>
        <begin position="334"/>
        <end position="385"/>
    </location>
</feature>
<dbReference type="PANTHER" id="PTHR21428:SF11">
    <property type="entry name" value="MEDIATOR OF RNA POLYMERASE II TRANSCRIPTION SUBUNIT 7"/>
    <property type="match status" value="1"/>
</dbReference>
<dbReference type="InterPro" id="IPR036465">
    <property type="entry name" value="vWFA_dom_sf"/>
</dbReference>
<keyword evidence="11" id="KW-0862">Zinc</keyword>
<dbReference type="PROSITE" id="PS50089">
    <property type="entry name" value="ZF_RING_2"/>
    <property type="match status" value="1"/>
</dbReference>
<evidence type="ECO:0000256" key="10">
    <source>
        <dbReference type="ARBA" id="ARBA00031258"/>
    </source>
</evidence>
<dbReference type="SUPFAM" id="SSF140718">
    <property type="entry name" value="Mediator hinge subcomplex-like"/>
    <property type="match status" value="1"/>
</dbReference>
<dbReference type="Gene3D" id="6.10.140.1520">
    <property type="match status" value="1"/>
</dbReference>
<evidence type="ECO:0000256" key="7">
    <source>
        <dbReference type="ARBA" id="ARBA00023163"/>
    </source>
</evidence>
<dbReference type="InterPro" id="IPR044888">
    <property type="entry name" value="Mediatior_Med7_sf"/>
</dbReference>
<comment type="function">
    <text evidence="9">Component of the Mediator complex, a coactivator involved in the regulated transcription of nearly all RNA polymerase II-dependent genes. Mediator functions as a bridge to convey information from gene-specific regulatory proteins to the basal RNA polymerase II transcription machinery. Mediator is recruited to promoters by direct interactions with regulatory proteins and serves as a scaffold for the assembly of a functional preinitiation complex with RNA polymerase II and the general transcription factors.</text>
</comment>
<comment type="subunit">
    <text evidence="3">Component of the Mediator complex.</text>
</comment>
<keyword evidence="11" id="KW-0863">Zinc-finger</keyword>
<dbReference type="Gene3D" id="3.40.50.410">
    <property type="entry name" value="von Willebrand factor, type A domain"/>
    <property type="match status" value="1"/>
</dbReference>
<dbReference type="InterPro" id="IPR037212">
    <property type="entry name" value="Med7/Med21-like"/>
</dbReference>
<keyword evidence="11" id="KW-0479">Metal-binding</keyword>
<comment type="caution">
    <text evidence="14">The sequence shown here is derived from an EMBL/GenBank/DDBJ whole genome shotgun (WGS) entry which is preliminary data.</text>
</comment>
<keyword evidence="7" id="KW-0804">Transcription</keyword>
<name>A0ABR3V3C2_HUMIN</name>
<dbReference type="Proteomes" id="UP001583172">
    <property type="component" value="Unassembled WGS sequence"/>
</dbReference>
<evidence type="ECO:0000259" key="13">
    <source>
        <dbReference type="PROSITE" id="PS50089"/>
    </source>
</evidence>
<comment type="subcellular location">
    <subcellularLocation>
        <location evidence="1">Nucleus</location>
    </subcellularLocation>
</comment>
<reference evidence="14 15" key="1">
    <citation type="journal article" date="2024" name="Commun. Biol.">
        <title>Comparative genomic analysis of thermophilic fungi reveals convergent evolutionary adaptations and gene losses.</title>
        <authorList>
            <person name="Steindorff A.S."/>
            <person name="Aguilar-Pontes M.V."/>
            <person name="Robinson A.J."/>
            <person name="Andreopoulos B."/>
            <person name="LaButti K."/>
            <person name="Kuo A."/>
            <person name="Mondo S."/>
            <person name="Riley R."/>
            <person name="Otillar R."/>
            <person name="Haridas S."/>
            <person name="Lipzen A."/>
            <person name="Grimwood J."/>
            <person name="Schmutz J."/>
            <person name="Clum A."/>
            <person name="Reid I.D."/>
            <person name="Moisan M.C."/>
            <person name="Butler G."/>
            <person name="Nguyen T.T.M."/>
            <person name="Dewar K."/>
            <person name="Conant G."/>
            <person name="Drula E."/>
            <person name="Henrissat B."/>
            <person name="Hansel C."/>
            <person name="Singer S."/>
            <person name="Hutchinson M.I."/>
            <person name="de Vries R.P."/>
            <person name="Natvig D.O."/>
            <person name="Powell A.J."/>
            <person name="Tsang A."/>
            <person name="Grigoriev I.V."/>
        </authorList>
    </citation>
    <scope>NUCLEOTIDE SEQUENCE [LARGE SCALE GENOMIC DNA]</scope>
    <source>
        <strain evidence="14 15">CBS 620.91</strain>
    </source>
</reference>
<evidence type="ECO:0000256" key="3">
    <source>
        <dbReference type="ARBA" id="ARBA00011837"/>
    </source>
</evidence>
<protein>
    <recommendedName>
        <fullName evidence="4">Mediator of RNA polymerase II transcription subunit 7</fullName>
    </recommendedName>
    <alternativeName>
        <fullName evidence="10">Mediator complex subunit 7</fullName>
    </alternativeName>
</protein>
<dbReference type="InterPro" id="IPR001841">
    <property type="entry name" value="Znf_RING"/>
</dbReference>
<evidence type="ECO:0000256" key="12">
    <source>
        <dbReference type="SAM" id="MobiDB-lite"/>
    </source>
</evidence>
<dbReference type="PANTHER" id="PTHR21428">
    <property type="entry name" value="MEDIATOR OF RNA POLYMERASE II TRANSCRIPTION SUBUNIT 7"/>
    <property type="match status" value="1"/>
</dbReference>
<evidence type="ECO:0000256" key="5">
    <source>
        <dbReference type="ARBA" id="ARBA00023015"/>
    </source>
</evidence>
<evidence type="ECO:0000256" key="2">
    <source>
        <dbReference type="ARBA" id="ARBA00009994"/>
    </source>
</evidence>
<proteinExistence type="inferred from homology"/>
<dbReference type="SUPFAM" id="SSF53300">
    <property type="entry name" value="vWA-like"/>
    <property type="match status" value="1"/>
</dbReference>
<feature type="compositionally biased region" description="Basic residues" evidence="12">
    <location>
        <begin position="359"/>
        <end position="385"/>
    </location>
</feature>
<evidence type="ECO:0000256" key="1">
    <source>
        <dbReference type="ARBA" id="ARBA00004123"/>
    </source>
</evidence>
<dbReference type="SUPFAM" id="SSF57850">
    <property type="entry name" value="RING/U-box"/>
    <property type="match status" value="1"/>
</dbReference>
<dbReference type="Gene3D" id="3.30.40.10">
    <property type="entry name" value="Zinc/RING finger domain, C3HC4 (zinc finger)"/>
    <property type="match status" value="1"/>
</dbReference>
<evidence type="ECO:0000256" key="8">
    <source>
        <dbReference type="ARBA" id="ARBA00023242"/>
    </source>
</evidence>
<evidence type="ECO:0000313" key="15">
    <source>
        <dbReference type="Proteomes" id="UP001583172"/>
    </source>
</evidence>
<evidence type="ECO:0000256" key="9">
    <source>
        <dbReference type="ARBA" id="ARBA00025687"/>
    </source>
</evidence>
<keyword evidence="15" id="KW-1185">Reference proteome</keyword>
<dbReference type="InterPro" id="IPR009244">
    <property type="entry name" value="Mediatior_Med7"/>
</dbReference>
<evidence type="ECO:0000313" key="14">
    <source>
        <dbReference type="EMBL" id="KAL1836294.1"/>
    </source>
</evidence>
<comment type="similarity">
    <text evidence="2">Belongs to the Mediator complex subunit 7 family.</text>
</comment>
<gene>
    <name evidence="14" type="ORF">VTJ49DRAFT_5328</name>
</gene>
<evidence type="ECO:0000256" key="11">
    <source>
        <dbReference type="PROSITE-ProRule" id="PRU00175"/>
    </source>
</evidence>
<evidence type="ECO:0000256" key="4">
    <source>
        <dbReference type="ARBA" id="ARBA00020631"/>
    </source>
</evidence>
<sequence length="1331" mass="147277">MDHDDDQAKVTALWPDPPPFWKDFTPANIERYDRLKEDYAHQQGLQIEDVIRVPGIPEELINLQPPPEPTDGKWNLFGEPETLTETLQSLEEAGIQRLGPTPEIDSDSRHLDRGFELKKLVKSLMLNYLELIGVMGHNPAHADEKIADIKTLLLNFHHTLNEYRPHHAREQLIQMMHAHGDQVRAETAAIRSVVDKAKRMIEGLASIQIPQLDTAVGAATGTARDVESEKAQARALEMARWEVVDRDCASSNTNTFIMAAQSEVYDLLIVTDATGSMGEFLTSLNSSLQDIIRISAATDCFSRIGVLAYRDYDSEQSGLLTQWSGWYSPVDNDTAPAKAKDTSSESEPGSYSESDSRRSKSKRSKSKRSKKFGSSKLPKPSKAKPKIVPRDALLDFVARLQARWGGDWPEATRTGLAHAHQVMRADANTIILLYADAPPHSQLQRGNHDREQKALADPDAYGSAGSRFADWVHAANKLRKGKKKAQVFSLIEESRVNNEIDYVPPFAYLSAVTGGICVTLNKTDSASISKASVALLLAWMGVTKDGASLDKDSDNGAEPLTIYSYATTEDITKLTSETDPRAGKYLHLHKDSADRAAVTANLVRKPLSLDGLAKLIPRREHPVQDFSKRYAADAAYRNLVVEQVGDIIATDVSALALNPVFGTLWRTVCNDRANPARDRLLAEFSRSLEKMADADKKARMKAWLEASYDWAGEIMAIVAAVPEGEKFPCVFLDPTAVRLEEAGEEDGDEEDAQRLRKFTRDELLDLGRGCDRRILRRLGRVLTRLTYVDDASSLPAHIRDVSEEAVPRIPMALAKPEHKRQFWRVLLHTVLPGTMLSPRPAALLAALSVRMGIRPLQQAAITELALWRDKWNTLDIPETWNSSCLGLLLEADKAHREAVARAEEEDGGASKETILTPEDRRLFETLVDYKLLELNLDTTLTAKIGWTPQKSLVPVGPLVLCKRCELPRSVTIMGADSVCGLCLTAADPSKDPEYRAKYEALRHTGASPTDDEKTLVTWAECFVQTCRAQYVVYNPDNLNVRPKCHRCRLGAAKGKQDDNTHLATCTVCTNRVIYPPAYRPAEFNAASYTCPACTWTVPGGPKATVVDVETTARHLSRENGTDWLLANSSGAIPDALSGRSLFHTVSNSPLAPDSMTKLPSQVAILPCLANPAALTLTLDSKPILNTPSLLTRLSSQITARRTETSTCPLCLSTHPSRFLLPACGGPTKQTKHAKTTGCGQTACRDCLTRWYQTPHRRGKVIFPAALACPFCRADLVSSSASARRLLTREVRMMPGLRDALAERGEWVYAWTWGAEGWEEEEEWEMEEEVAA</sequence>
<keyword evidence="6" id="KW-0010">Activator</keyword>
<dbReference type="InterPro" id="IPR013083">
    <property type="entry name" value="Znf_RING/FYVE/PHD"/>
</dbReference>
<evidence type="ECO:0000256" key="6">
    <source>
        <dbReference type="ARBA" id="ARBA00023159"/>
    </source>
</evidence>
<dbReference type="Pfam" id="PF05983">
    <property type="entry name" value="Med7"/>
    <property type="match status" value="1"/>
</dbReference>
<dbReference type="Gene3D" id="6.10.140.200">
    <property type="match status" value="1"/>
</dbReference>
<feature type="domain" description="RING-type" evidence="13">
    <location>
        <begin position="1207"/>
        <end position="1272"/>
    </location>
</feature>
<accession>A0ABR3V3C2</accession>
<keyword evidence="8" id="KW-0539">Nucleus</keyword>
<keyword evidence="5" id="KW-0805">Transcription regulation</keyword>
<organism evidence="14 15">
    <name type="scientific">Humicola insolens</name>
    <name type="common">Soft-rot fungus</name>
    <dbReference type="NCBI Taxonomy" id="85995"/>
    <lineage>
        <taxon>Eukaryota</taxon>
        <taxon>Fungi</taxon>
        <taxon>Dikarya</taxon>
        <taxon>Ascomycota</taxon>
        <taxon>Pezizomycotina</taxon>
        <taxon>Sordariomycetes</taxon>
        <taxon>Sordariomycetidae</taxon>
        <taxon>Sordariales</taxon>
        <taxon>Chaetomiaceae</taxon>
        <taxon>Mycothermus</taxon>
    </lineage>
</organism>